<keyword evidence="2" id="KW-1185">Reference proteome</keyword>
<organism evidence="1 2">
    <name type="scientific">Gemmata algarum</name>
    <dbReference type="NCBI Taxonomy" id="2975278"/>
    <lineage>
        <taxon>Bacteria</taxon>
        <taxon>Pseudomonadati</taxon>
        <taxon>Planctomycetota</taxon>
        <taxon>Planctomycetia</taxon>
        <taxon>Gemmatales</taxon>
        <taxon>Gemmataceae</taxon>
        <taxon>Gemmata</taxon>
    </lineage>
</organism>
<evidence type="ECO:0000313" key="2">
    <source>
        <dbReference type="Proteomes" id="UP001272242"/>
    </source>
</evidence>
<proteinExistence type="predicted"/>
<dbReference type="EMBL" id="JAXBLV010000013">
    <property type="protein sequence ID" value="MDY3558133.1"/>
    <property type="molecule type" value="Genomic_DNA"/>
</dbReference>
<accession>A0ABU5EWD3</accession>
<comment type="caution">
    <text evidence="1">The sequence shown here is derived from an EMBL/GenBank/DDBJ whole genome shotgun (WGS) entry which is preliminary data.</text>
</comment>
<dbReference type="RefSeq" id="WP_320685102.1">
    <property type="nucleotide sequence ID" value="NZ_JAXBLV010000013.1"/>
</dbReference>
<name>A0ABU5EWD3_9BACT</name>
<protein>
    <submittedName>
        <fullName evidence="1">Uncharacterized protein</fullName>
    </submittedName>
</protein>
<sequence length="81" mass="8683">MQAVKHTHHLLSDGPTSEIDVCGSVLALMSAGRRVLSGDAGRLYRELLADELHGGALAELLLSTRPVLADSTAHGYVFWEV</sequence>
<reference evidence="2" key="1">
    <citation type="journal article" date="2023" name="Mar. Drugs">
        <title>Gemmata algarum, a Novel Planctomycete Isolated from an Algal Mat, Displays Antimicrobial Activity.</title>
        <authorList>
            <person name="Kumar G."/>
            <person name="Kallscheuer N."/>
            <person name="Kashif M."/>
            <person name="Ahamad S."/>
            <person name="Jagadeeshwari U."/>
            <person name="Pannikurungottu S."/>
            <person name="Haufschild T."/>
            <person name="Kabuu M."/>
            <person name="Sasikala C."/>
            <person name="Jogler C."/>
            <person name="Ramana C."/>
        </authorList>
    </citation>
    <scope>NUCLEOTIDE SEQUENCE [LARGE SCALE GENOMIC DNA]</scope>
    <source>
        <strain evidence="2">JC673</strain>
    </source>
</reference>
<evidence type="ECO:0000313" key="1">
    <source>
        <dbReference type="EMBL" id="MDY3558133.1"/>
    </source>
</evidence>
<gene>
    <name evidence="1" type="ORF">R5W23_000854</name>
</gene>
<dbReference type="Proteomes" id="UP001272242">
    <property type="component" value="Unassembled WGS sequence"/>
</dbReference>